<evidence type="ECO:0000256" key="1">
    <source>
        <dbReference type="ARBA" id="ARBA00007677"/>
    </source>
</evidence>
<dbReference type="OrthoDB" id="439943at2759"/>
<evidence type="ECO:0000256" key="2">
    <source>
        <dbReference type="ARBA" id="ARBA00022679"/>
    </source>
</evidence>
<dbReference type="GO" id="GO:0000026">
    <property type="term" value="F:alpha-1,2-mannosyltransferase activity"/>
    <property type="evidence" value="ECO:0007669"/>
    <property type="project" value="TreeGrafter"/>
</dbReference>
<evidence type="ECO:0000256" key="3">
    <source>
        <dbReference type="PIRSR" id="PIRSR018153-1"/>
    </source>
</evidence>
<dbReference type="Proteomes" id="UP000654370">
    <property type="component" value="Unassembled WGS sequence"/>
</dbReference>
<dbReference type="GO" id="GO:0005794">
    <property type="term" value="C:Golgi apparatus"/>
    <property type="evidence" value="ECO:0007669"/>
    <property type="project" value="TreeGrafter"/>
</dbReference>
<evidence type="ECO:0000256" key="4">
    <source>
        <dbReference type="SAM" id="Phobius"/>
    </source>
</evidence>
<dbReference type="GO" id="GO:0016020">
    <property type="term" value="C:membrane"/>
    <property type="evidence" value="ECO:0007669"/>
    <property type="project" value="InterPro"/>
</dbReference>
<dbReference type="AlphaFoldDB" id="A0A8H7UCA3"/>
<dbReference type="SUPFAM" id="SSF53448">
    <property type="entry name" value="Nucleotide-diphospho-sugar transferases"/>
    <property type="match status" value="1"/>
</dbReference>
<keyword evidence="4" id="KW-1133">Transmembrane helix</keyword>
<comment type="caution">
    <text evidence="5">The sequence shown here is derived from an EMBL/GenBank/DDBJ whole genome shotgun (WGS) entry which is preliminary data.</text>
</comment>
<feature type="transmembrane region" description="Helical" evidence="4">
    <location>
        <begin position="12"/>
        <end position="28"/>
    </location>
</feature>
<comment type="similarity">
    <text evidence="1">Belongs to the glycosyltransferase 15 family.</text>
</comment>
<name>A0A8H7UCA3_MORIS</name>
<dbReference type="PANTHER" id="PTHR31121">
    <property type="entry name" value="ALPHA-1,2 MANNOSYLTRANSFERASE KTR1"/>
    <property type="match status" value="1"/>
</dbReference>
<dbReference type="GO" id="GO:0006487">
    <property type="term" value="P:protein N-linked glycosylation"/>
    <property type="evidence" value="ECO:0007669"/>
    <property type="project" value="TreeGrafter"/>
</dbReference>
<reference evidence="5" key="1">
    <citation type="submission" date="2020-12" db="EMBL/GenBank/DDBJ databases">
        <title>Metabolic potential, ecology and presence of endohyphal bacteria is reflected in genomic diversity of Mucoromycotina.</title>
        <authorList>
            <person name="Muszewska A."/>
            <person name="Okrasinska A."/>
            <person name="Steczkiewicz K."/>
            <person name="Drgas O."/>
            <person name="Orlowska M."/>
            <person name="Perlinska-Lenart U."/>
            <person name="Aleksandrzak-Piekarczyk T."/>
            <person name="Szatraj K."/>
            <person name="Zielenkiewicz U."/>
            <person name="Pilsyk S."/>
            <person name="Malc E."/>
            <person name="Mieczkowski P."/>
            <person name="Kruszewska J.S."/>
            <person name="Biernat P."/>
            <person name="Pawlowska J."/>
        </authorList>
    </citation>
    <scope>NUCLEOTIDE SEQUENCE</scope>
    <source>
        <strain evidence="5">WA0000067209</strain>
    </source>
</reference>
<keyword evidence="4" id="KW-0472">Membrane</keyword>
<keyword evidence="4" id="KW-0812">Transmembrane</keyword>
<organism evidence="5 6">
    <name type="scientific">Mortierella isabellina</name>
    <name type="common">Filamentous fungus</name>
    <name type="synonym">Umbelopsis isabellina</name>
    <dbReference type="NCBI Taxonomy" id="91625"/>
    <lineage>
        <taxon>Eukaryota</taxon>
        <taxon>Fungi</taxon>
        <taxon>Fungi incertae sedis</taxon>
        <taxon>Mucoromycota</taxon>
        <taxon>Mucoromycotina</taxon>
        <taxon>Umbelopsidomycetes</taxon>
        <taxon>Umbelopsidales</taxon>
        <taxon>Umbelopsidaceae</taxon>
        <taxon>Umbelopsis</taxon>
    </lineage>
</organism>
<dbReference type="Gene3D" id="3.90.550.10">
    <property type="entry name" value="Spore Coat Polysaccharide Biosynthesis Protein SpsA, Chain A"/>
    <property type="match status" value="1"/>
</dbReference>
<dbReference type="InterPro" id="IPR029044">
    <property type="entry name" value="Nucleotide-diphossugar_trans"/>
</dbReference>
<proteinExistence type="inferred from homology"/>
<evidence type="ECO:0000313" key="5">
    <source>
        <dbReference type="EMBL" id="KAG2174294.1"/>
    </source>
</evidence>
<dbReference type="PIRSF" id="PIRSF018153">
    <property type="entry name" value="Glyco_trans_15"/>
    <property type="match status" value="1"/>
</dbReference>
<dbReference type="Pfam" id="PF01793">
    <property type="entry name" value="Glyco_transf_15"/>
    <property type="match status" value="1"/>
</dbReference>
<gene>
    <name evidence="5" type="ORF">INT43_004317</name>
</gene>
<dbReference type="GO" id="GO:0000032">
    <property type="term" value="P:cell wall mannoprotein biosynthetic process"/>
    <property type="evidence" value="ECO:0007669"/>
    <property type="project" value="TreeGrafter"/>
</dbReference>
<sequence>MVLYRPLRQAALLLLPFTTLLLLTYVYYQPYDPKPFQNLESHGTSGVALAKSNNTVKAAFVVLVRNSELDPLRASMRQMEDRFNHKFHYPWVFLNDDEFTEEFKAKTRGLASGETLYGKVEDSMWGYPEWIDQTKAREARERMEAEEVMYGGSESYRHMCRFQSGFFFRHPLMLQYDYYWRVEPGVEFSCDVDYDPFLLMQEKDMKYGWAVTIKEYESTIVTLWDTVKKFMKEYPQHIVPKHDPDSLLPWISNDGGESYNLCHFWSNFEIGSIKWMNSPAYMDYFNYLDKSGGFFYERWGDAPVHSIAAALMLKKDEVHWFYDHGYFHNPFGHCPREPEWVANEKCLCNPKDEERAFGKLIPGLELILIVRNVHKLDTHWYSCTPQWLEVTGKKRTDYLITTR</sequence>
<dbReference type="EMBL" id="JAEPQZ010000013">
    <property type="protein sequence ID" value="KAG2174294.1"/>
    <property type="molecule type" value="Genomic_DNA"/>
</dbReference>
<keyword evidence="2" id="KW-0808">Transferase</keyword>
<protein>
    <submittedName>
        <fullName evidence="5">Uncharacterized protein</fullName>
    </submittedName>
</protein>
<feature type="active site" description="Nucleophile" evidence="3">
    <location>
        <position position="269"/>
    </location>
</feature>
<evidence type="ECO:0000313" key="6">
    <source>
        <dbReference type="Proteomes" id="UP000654370"/>
    </source>
</evidence>
<accession>A0A8H7UCA3</accession>
<dbReference type="PANTHER" id="PTHR31121:SF6">
    <property type="entry name" value="ALPHA-1,2 MANNOSYLTRANSFERASE KTR1"/>
    <property type="match status" value="1"/>
</dbReference>
<dbReference type="FunFam" id="3.90.550.10:FF:000051">
    <property type="entry name" value="Alpha-1,2-mannosyltransferase (Ktr4)"/>
    <property type="match status" value="1"/>
</dbReference>
<keyword evidence="6" id="KW-1185">Reference proteome</keyword>
<dbReference type="InterPro" id="IPR002685">
    <property type="entry name" value="Glyco_trans_15"/>
</dbReference>